<reference evidence="5 6" key="1">
    <citation type="journal article" date="2023" name="Elife">
        <title>Identification of key yeast species and microbe-microbe interactions impacting larval growth of Drosophila in the wild.</title>
        <authorList>
            <person name="Mure A."/>
            <person name="Sugiura Y."/>
            <person name="Maeda R."/>
            <person name="Honda K."/>
            <person name="Sakurai N."/>
            <person name="Takahashi Y."/>
            <person name="Watada M."/>
            <person name="Katoh T."/>
            <person name="Gotoh A."/>
            <person name="Gotoh Y."/>
            <person name="Taniguchi I."/>
            <person name="Nakamura K."/>
            <person name="Hayashi T."/>
            <person name="Katayama T."/>
            <person name="Uemura T."/>
            <person name="Hattori Y."/>
        </authorList>
    </citation>
    <scope>NUCLEOTIDE SEQUENCE [LARGE SCALE GENOMIC DNA]</scope>
    <source>
        <strain evidence="5 6">SB-73</strain>
    </source>
</reference>
<keyword evidence="3" id="KW-0269">Exonuclease</keyword>
<dbReference type="AlphaFoldDB" id="A0AAV5RJP5"/>
<proteinExistence type="predicted"/>
<dbReference type="GO" id="GO:0035312">
    <property type="term" value="F:5'-3' DNA exonuclease activity"/>
    <property type="evidence" value="ECO:0007669"/>
    <property type="project" value="TreeGrafter"/>
</dbReference>
<comment type="caution">
    <text evidence="5">The sequence shown here is derived from an EMBL/GenBank/DDBJ whole genome shotgun (WGS) entry which is preliminary data.</text>
</comment>
<dbReference type="GO" id="GO:0000723">
    <property type="term" value="P:telomere maintenance"/>
    <property type="evidence" value="ECO:0007669"/>
    <property type="project" value="TreeGrafter"/>
</dbReference>
<keyword evidence="6" id="KW-1185">Reference proteome</keyword>
<evidence type="ECO:0000313" key="6">
    <source>
        <dbReference type="Proteomes" id="UP001362899"/>
    </source>
</evidence>
<protein>
    <recommendedName>
        <fullName evidence="4">Metallo-beta-lactamase domain-containing protein</fullName>
    </recommendedName>
</protein>
<dbReference type="GO" id="GO:0003684">
    <property type="term" value="F:damaged DNA binding"/>
    <property type="evidence" value="ECO:0007669"/>
    <property type="project" value="TreeGrafter"/>
</dbReference>
<sequence length="548" mass="62828">MIHEYPSIYIDDFRGSLDRPPPELCFLTHMHEDHTAGLQRKSYNGPAIYCSEATKQMLLNFHTNFGKGVKKYDHLGQKGLVKALEIDKPYHFPYNGESIQVTFIEVNHCPGSVMILIQPKNPGKAVLFTGDIRCELTELNILRRTPTLYPYLKEFASANPLTLYVDSTYTQHEEPEKGYLPNMTGIQRLIELLKLYPPHIQFCIADMCTGHEQVLIELARSLQTRVHMDAYLYNYYQKVAPYSPLASQLLSYACTSGVVENVSLRSKIAPIEEMQTNKTITPGRIHLCHRNNGCSVRHVDSPTVYFKACNQPTTEMVDLQNKFFKIKEIGSMELMNGNIYKGPTQRYYLHQGIYYPLFPFYYYSRHASYPELCEFRDLFNVVNIRGLDGADIMESKTQHIGLSKIFHSSVEASSSDDELERFQAFCFIGNPNIQNPSISSAHSNMSSHETLEMLHSDNANEMVNTQNPDDAVGIVEETPEDMYVRMSKQPFPWAAQLLTSHDNDQSFRNPSEIIFVDETQNKILSLESKLRDNPNLWFSFCFDYSNNS</sequence>
<dbReference type="PANTHER" id="PTHR23240">
    <property type="entry name" value="DNA CROSS-LINK REPAIR PROTEIN PSO2/SNM1-RELATED"/>
    <property type="match status" value="1"/>
</dbReference>
<keyword evidence="1" id="KW-0540">Nuclease</keyword>
<dbReference type="GO" id="GO:0006303">
    <property type="term" value="P:double-strand break repair via nonhomologous end joining"/>
    <property type="evidence" value="ECO:0007669"/>
    <property type="project" value="TreeGrafter"/>
</dbReference>
<evidence type="ECO:0000256" key="1">
    <source>
        <dbReference type="ARBA" id="ARBA00022722"/>
    </source>
</evidence>
<dbReference type="Gene3D" id="3.60.15.10">
    <property type="entry name" value="Ribonuclease Z/Hydroxyacylglutathione hydrolase-like"/>
    <property type="match status" value="1"/>
</dbReference>
<dbReference type="Proteomes" id="UP001362899">
    <property type="component" value="Unassembled WGS sequence"/>
</dbReference>
<evidence type="ECO:0000313" key="5">
    <source>
        <dbReference type="EMBL" id="GMM51422.1"/>
    </source>
</evidence>
<accession>A0AAV5RJP5</accession>
<organism evidence="5 6">
    <name type="scientific">Starmerella bacillaris</name>
    <name type="common">Yeast</name>
    <name type="synonym">Candida zemplinina</name>
    <dbReference type="NCBI Taxonomy" id="1247836"/>
    <lineage>
        <taxon>Eukaryota</taxon>
        <taxon>Fungi</taxon>
        <taxon>Dikarya</taxon>
        <taxon>Ascomycota</taxon>
        <taxon>Saccharomycotina</taxon>
        <taxon>Dipodascomycetes</taxon>
        <taxon>Dipodascales</taxon>
        <taxon>Trichomonascaceae</taxon>
        <taxon>Starmerella</taxon>
    </lineage>
</organism>
<evidence type="ECO:0000256" key="3">
    <source>
        <dbReference type="ARBA" id="ARBA00022839"/>
    </source>
</evidence>
<dbReference type="Gene3D" id="3.40.50.12650">
    <property type="match status" value="1"/>
</dbReference>
<dbReference type="GO" id="GO:0036297">
    <property type="term" value="P:interstrand cross-link repair"/>
    <property type="evidence" value="ECO:0007669"/>
    <property type="project" value="TreeGrafter"/>
</dbReference>
<feature type="domain" description="Metallo-beta-lactamase" evidence="4">
    <location>
        <begin position="4"/>
        <end position="199"/>
    </location>
</feature>
<dbReference type="SMART" id="SM00849">
    <property type="entry name" value="Lactamase_B"/>
    <property type="match status" value="1"/>
</dbReference>
<dbReference type="PANTHER" id="PTHR23240:SF8">
    <property type="entry name" value="PROTEIN ARTEMIS"/>
    <property type="match status" value="1"/>
</dbReference>
<evidence type="ECO:0000256" key="2">
    <source>
        <dbReference type="ARBA" id="ARBA00022801"/>
    </source>
</evidence>
<dbReference type="InterPro" id="IPR001279">
    <property type="entry name" value="Metallo-B-lactamas"/>
</dbReference>
<gene>
    <name evidence="5" type="ORF">DASB73_023800</name>
</gene>
<dbReference type="EMBL" id="BTGC01000005">
    <property type="protein sequence ID" value="GMM51422.1"/>
    <property type="molecule type" value="Genomic_DNA"/>
</dbReference>
<dbReference type="SUPFAM" id="SSF56281">
    <property type="entry name" value="Metallo-hydrolase/oxidoreductase"/>
    <property type="match status" value="1"/>
</dbReference>
<evidence type="ECO:0000259" key="4">
    <source>
        <dbReference type="SMART" id="SM00849"/>
    </source>
</evidence>
<keyword evidence="2" id="KW-0378">Hydrolase</keyword>
<name>A0AAV5RJP5_STABA</name>
<dbReference type="InterPro" id="IPR036866">
    <property type="entry name" value="RibonucZ/Hydroxyglut_hydro"/>
</dbReference>